<accession>A0ABN6VDT5</accession>
<dbReference type="CDD" id="cd17580">
    <property type="entry name" value="REC_2_DhkD-like"/>
    <property type="match status" value="1"/>
</dbReference>
<dbReference type="InterPro" id="IPR036097">
    <property type="entry name" value="HisK_dim/P_sf"/>
</dbReference>
<dbReference type="EC" id="2.7.13.3" evidence="2"/>
<evidence type="ECO:0000313" key="11">
    <source>
        <dbReference type="EMBL" id="BDV33776.1"/>
    </source>
</evidence>
<comment type="catalytic activity">
    <reaction evidence="1">
        <text>ATP + protein L-histidine = ADP + protein N-phospho-L-histidine.</text>
        <dbReference type="EC" id="2.7.13.3"/>
    </reaction>
</comment>
<evidence type="ECO:0000259" key="7">
    <source>
        <dbReference type="PROSITE" id="PS50109"/>
    </source>
</evidence>
<dbReference type="InterPro" id="IPR035965">
    <property type="entry name" value="PAS-like_dom_sf"/>
</dbReference>
<dbReference type="InterPro" id="IPR013655">
    <property type="entry name" value="PAS_fold_3"/>
</dbReference>
<dbReference type="SMART" id="SM00091">
    <property type="entry name" value="PAS"/>
    <property type="match status" value="5"/>
</dbReference>
<gene>
    <name evidence="11" type="ORF">SS37A_13050</name>
</gene>
<dbReference type="Pfam" id="PF08447">
    <property type="entry name" value="PAS_3"/>
    <property type="match status" value="4"/>
</dbReference>
<feature type="domain" description="PAC" evidence="10">
    <location>
        <begin position="581"/>
        <end position="637"/>
    </location>
</feature>
<feature type="domain" description="PAS" evidence="9">
    <location>
        <begin position="123"/>
        <end position="193"/>
    </location>
</feature>
<feature type="domain" description="PAS" evidence="9">
    <location>
        <begin position="378"/>
        <end position="449"/>
    </location>
</feature>
<dbReference type="Proteomes" id="UP001317629">
    <property type="component" value="Chromosome"/>
</dbReference>
<evidence type="ECO:0000256" key="2">
    <source>
        <dbReference type="ARBA" id="ARBA00012438"/>
    </source>
</evidence>
<evidence type="ECO:0000256" key="5">
    <source>
        <dbReference type="ARBA" id="ARBA00022777"/>
    </source>
</evidence>
<dbReference type="SUPFAM" id="SSF52172">
    <property type="entry name" value="CheY-like"/>
    <property type="match status" value="1"/>
</dbReference>
<dbReference type="InterPro" id="IPR013767">
    <property type="entry name" value="PAS_fold"/>
</dbReference>
<keyword evidence="4" id="KW-0808">Transferase</keyword>
<dbReference type="SMART" id="SM00448">
    <property type="entry name" value="REC"/>
    <property type="match status" value="1"/>
</dbReference>
<dbReference type="InterPro" id="IPR001610">
    <property type="entry name" value="PAC"/>
</dbReference>
<evidence type="ECO:0000256" key="1">
    <source>
        <dbReference type="ARBA" id="ARBA00000085"/>
    </source>
</evidence>
<evidence type="ECO:0000259" key="10">
    <source>
        <dbReference type="PROSITE" id="PS50113"/>
    </source>
</evidence>
<dbReference type="SMART" id="SM00086">
    <property type="entry name" value="PAC"/>
    <property type="match status" value="5"/>
</dbReference>
<dbReference type="InterPro" id="IPR052162">
    <property type="entry name" value="Sensor_kinase/Photoreceptor"/>
</dbReference>
<dbReference type="PROSITE" id="PS50109">
    <property type="entry name" value="HIS_KIN"/>
    <property type="match status" value="1"/>
</dbReference>
<feature type="domain" description="Response regulatory" evidence="8">
    <location>
        <begin position="887"/>
        <end position="1001"/>
    </location>
</feature>
<dbReference type="InterPro" id="IPR000700">
    <property type="entry name" value="PAS-assoc_C"/>
</dbReference>
<dbReference type="EMBL" id="AP027142">
    <property type="protein sequence ID" value="BDV33776.1"/>
    <property type="molecule type" value="Genomic_DNA"/>
</dbReference>
<evidence type="ECO:0000259" key="8">
    <source>
        <dbReference type="PROSITE" id="PS50110"/>
    </source>
</evidence>
<dbReference type="Pfam" id="PF00512">
    <property type="entry name" value="HisKA"/>
    <property type="match status" value="1"/>
</dbReference>
<feature type="modified residue" description="4-aspartylphosphate" evidence="6">
    <location>
        <position position="936"/>
    </location>
</feature>
<reference evidence="11 12" key="1">
    <citation type="journal article" date="2023" name="Int. J. Syst. Evol. Microbiol.">
        <title>Methylocystis iwaonis sp. nov., a type II methane-oxidizing bacterium from surface soil of a rice paddy field in Japan, and emended description of the genus Methylocystis (ex Whittenbury et al. 1970) Bowman et al. 1993.</title>
        <authorList>
            <person name="Kaise H."/>
            <person name="Sawadogo J.B."/>
            <person name="Alam M.S."/>
            <person name="Ueno C."/>
            <person name="Dianou D."/>
            <person name="Shinjo R."/>
            <person name="Asakawa S."/>
        </authorList>
    </citation>
    <scope>NUCLEOTIDE SEQUENCE [LARGE SCALE GENOMIC DNA]</scope>
    <source>
        <strain evidence="11 12">SS37A-Re</strain>
    </source>
</reference>
<feature type="domain" description="PAC" evidence="10">
    <location>
        <begin position="70"/>
        <end position="122"/>
    </location>
</feature>
<dbReference type="InterPro" id="IPR005467">
    <property type="entry name" value="His_kinase_dom"/>
</dbReference>
<dbReference type="CDD" id="cd00082">
    <property type="entry name" value="HisKA"/>
    <property type="match status" value="1"/>
</dbReference>
<evidence type="ECO:0000256" key="6">
    <source>
        <dbReference type="PROSITE-ProRule" id="PRU00169"/>
    </source>
</evidence>
<dbReference type="InterPro" id="IPR004358">
    <property type="entry name" value="Sig_transdc_His_kin-like_C"/>
</dbReference>
<dbReference type="SUPFAM" id="SSF55785">
    <property type="entry name" value="PYP-like sensor domain (PAS domain)"/>
    <property type="match status" value="5"/>
</dbReference>
<dbReference type="InterPro" id="IPR003661">
    <property type="entry name" value="HisK_dim/P_dom"/>
</dbReference>
<dbReference type="SUPFAM" id="SSF47384">
    <property type="entry name" value="Homodimeric domain of signal transducing histidine kinase"/>
    <property type="match status" value="1"/>
</dbReference>
<dbReference type="Pfam" id="PF00072">
    <property type="entry name" value="Response_reg"/>
    <property type="match status" value="1"/>
</dbReference>
<dbReference type="PANTHER" id="PTHR43304:SF1">
    <property type="entry name" value="PAC DOMAIN-CONTAINING PROTEIN"/>
    <property type="match status" value="1"/>
</dbReference>
<dbReference type="Gene3D" id="1.10.287.130">
    <property type="match status" value="1"/>
</dbReference>
<dbReference type="Gene3D" id="3.30.450.20">
    <property type="entry name" value="PAS domain"/>
    <property type="match status" value="5"/>
</dbReference>
<dbReference type="PROSITE" id="PS50113">
    <property type="entry name" value="PAC"/>
    <property type="match status" value="5"/>
</dbReference>
<dbReference type="SUPFAM" id="SSF55874">
    <property type="entry name" value="ATPase domain of HSP90 chaperone/DNA topoisomerase II/histidine kinase"/>
    <property type="match status" value="1"/>
</dbReference>
<dbReference type="Gene3D" id="3.40.50.2300">
    <property type="match status" value="1"/>
</dbReference>
<dbReference type="InterPro" id="IPR003594">
    <property type="entry name" value="HATPase_dom"/>
</dbReference>
<feature type="domain" description="PAS" evidence="9">
    <location>
        <begin position="505"/>
        <end position="576"/>
    </location>
</feature>
<dbReference type="NCBIfam" id="TIGR00229">
    <property type="entry name" value="sensory_box"/>
    <property type="match status" value="4"/>
</dbReference>
<protein>
    <recommendedName>
        <fullName evidence="2">histidine kinase</fullName>
        <ecNumber evidence="2">2.7.13.3</ecNumber>
    </recommendedName>
</protein>
<proteinExistence type="predicted"/>
<evidence type="ECO:0000259" key="9">
    <source>
        <dbReference type="PROSITE" id="PS50112"/>
    </source>
</evidence>
<dbReference type="PANTHER" id="PTHR43304">
    <property type="entry name" value="PHYTOCHROME-LIKE PROTEIN CPH1"/>
    <property type="match status" value="1"/>
</dbReference>
<feature type="domain" description="PAC" evidence="10">
    <location>
        <begin position="196"/>
        <end position="248"/>
    </location>
</feature>
<dbReference type="InterPro" id="IPR000014">
    <property type="entry name" value="PAS"/>
</dbReference>
<evidence type="ECO:0000256" key="4">
    <source>
        <dbReference type="ARBA" id="ARBA00022679"/>
    </source>
</evidence>
<sequence>MENLTGDHFWLTSWASDPEGRASYVDPAWSEFTGQSLEQARAGWIEAVHPEDRERVGAAWTRAFNARAPYRAEYRVRRFDGVYHRTFSAAAPRFDESGVFQGYVGSVVDIEARRAAEDALRESEERFRALTESYAQAVWEADAHGAIVSDSPSWRAYTGQTLENFLGYGWLDAVHPDDRAHAEERWREAVAMRAPYDAEYRLKWNGGGWRWTNVRGAPLFDRDGSVRKWVGVNFDIHARKLAQEALRESESLMRLAQDAAHAGSWEWSSENNRAVWSKNLWALYGLDIGACEASFENWAKSIHEDDRERVTAAVLAAGRAGEEFELQWRVNLPSDQAPRWLLSRGRPVMGPDGAPERYYGVVLDVSELKNAEEALRASERRYRLLYESQRDPFVRVAMDGRILEVNDLYRDMLGYSEEELRGLTYQELTPEKWHAMEAAIVREQILPRGYSEVYEKEYRRKDGGVFPVELRTVLSKDGNGAPDAMWGIVRDISDRKLSEQILREREERLRIALDAAKFGSFAYYPQSGKVVWDAQMKRIWGLEPDEDIRFEEAFERIHPADRARVRQAVEACLSPECACGFQAEFRVILPDGSVNWHGVSGRAYFEDGPGGERKPVRMTGVEADITDRKNAEEALRDADRRKDELIAMLAHELRNPLVPIHNGVHLLRARAQRGVESDPQLLDMMERQVTHLVRLVDDLLEISRIARGRIELRREPTDIATVLRNALETSRPSIEKGRHGAALSTPPETLLVYGDPVRLTQVFANILNNAAKYTPEGGRIEILAERRGREAVVIVRDNGRGMGPEALSHVFEPFAQTGNPSNDSGLGIGLTLVRKLVELHGGSIEAASEGLGRGSVFMVRLPVSVSAADAAEPAKRVEARAAPAGRRALVIDDERDVADTLAMVLDLLGASVRVTYGGRDGLREVTVFEPDIVFLDLGMPLQDGFETARLIRQSEIGRRLTLVALTGWGQAEDRAKTREAGFDAHLTKPASLEALRSLLQN</sequence>
<keyword evidence="3 6" id="KW-0597">Phosphoprotein</keyword>
<dbReference type="PROSITE" id="PS50112">
    <property type="entry name" value="PAS"/>
    <property type="match status" value="4"/>
</dbReference>
<evidence type="ECO:0000256" key="3">
    <source>
        <dbReference type="ARBA" id="ARBA00022553"/>
    </source>
</evidence>
<name>A0ABN6VDT5_9HYPH</name>
<keyword evidence="5 11" id="KW-0418">Kinase</keyword>
<dbReference type="SMART" id="SM00387">
    <property type="entry name" value="HATPase_c"/>
    <property type="match status" value="1"/>
</dbReference>
<dbReference type="PRINTS" id="PR00344">
    <property type="entry name" value="BCTRLSENSOR"/>
</dbReference>
<dbReference type="SMART" id="SM00388">
    <property type="entry name" value="HisKA"/>
    <property type="match status" value="1"/>
</dbReference>
<feature type="domain" description="Histidine kinase" evidence="7">
    <location>
        <begin position="648"/>
        <end position="865"/>
    </location>
</feature>
<organism evidence="11 12">
    <name type="scientific">Methylocystis iwaonis</name>
    <dbReference type="NCBI Taxonomy" id="2885079"/>
    <lineage>
        <taxon>Bacteria</taxon>
        <taxon>Pseudomonadati</taxon>
        <taxon>Pseudomonadota</taxon>
        <taxon>Alphaproteobacteria</taxon>
        <taxon>Hyphomicrobiales</taxon>
        <taxon>Methylocystaceae</taxon>
        <taxon>Methylocystis</taxon>
    </lineage>
</organism>
<feature type="domain" description="PAC" evidence="10">
    <location>
        <begin position="324"/>
        <end position="377"/>
    </location>
</feature>
<dbReference type="PROSITE" id="PS50110">
    <property type="entry name" value="RESPONSE_REGULATORY"/>
    <property type="match status" value="1"/>
</dbReference>
<feature type="domain" description="PAS" evidence="9">
    <location>
        <begin position="14"/>
        <end position="67"/>
    </location>
</feature>
<keyword evidence="12" id="KW-1185">Reference proteome</keyword>
<dbReference type="Gene3D" id="2.10.70.100">
    <property type="match status" value="2"/>
</dbReference>
<evidence type="ECO:0000313" key="12">
    <source>
        <dbReference type="Proteomes" id="UP001317629"/>
    </source>
</evidence>
<dbReference type="Gene3D" id="3.30.565.10">
    <property type="entry name" value="Histidine kinase-like ATPase, C-terminal domain"/>
    <property type="match status" value="1"/>
</dbReference>
<dbReference type="Pfam" id="PF00989">
    <property type="entry name" value="PAS"/>
    <property type="match status" value="1"/>
</dbReference>
<dbReference type="GO" id="GO:0016301">
    <property type="term" value="F:kinase activity"/>
    <property type="evidence" value="ECO:0007669"/>
    <property type="project" value="UniProtKB-KW"/>
</dbReference>
<dbReference type="CDD" id="cd00130">
    <property type="entry name" value="PAS"/>
    <property type="match status" value="5"/>
</dbReference>
<dbReference type="InterPro" id="IPR001789">
    <property type="entry name" value="Sig_transdc_resp-reg_receiver"/>
</dbReference>
<dbReference type="Pfam" id="PF02518">
    <property type="entry name" value="HATPase_c"/>
    <property type="match status" value="1"/>
</dbReference>
<dbReference type="InterPro" id="IPR011006">
    <property type="entry name" value="CheY-like_superfamily"/>
</dbReference>
<dbReference type="InterPro" id="IPR036890">
    <property type="entry name" value="HATPase_C_sf"/>
</dbReference>
<dbReference type="RefSeq" id="WP_281931293.1">
    <property type="nucleotide sequence ID" value="NZ_AP027142.1"/>
</dbReference>
<feature type="domain" description="PAC" evidence="10">
    <location>
        <begin position="452"/>
        <end position="504"/>
    </location>
</feature>